<protein>
    <recommendedName>
        <fullName evidence="3">tRNA nucleotidyltransferase/poly(A) polymerase RNA and SrmB- binding domain-containing protein</fullName>
    </recommendedName>
</protein>
<dbReference type="GO" id="GO:0052929">
    <property type="term" value="F:ATP:3'-cytidine-cytidine-tRNA adenylyltransferase activity"/>
    <property type="evidence" value="ECO:0007669"/>
    <property type="project" value="TreeGrafter"/>
</dbReference>
<dbReference type="GO" id="GO:0052927">
    <property type="term" value="F:CC tRNA cytidylyltransferase activity"/>
    <property type="evidence" value="ECO:0007669"/>
    <property type="project" value="TreeGrafter"/>
</dbReference>
<evidence type="ECO:0000259" key="3">
    <source>
        <dbReference type="Pfam" id="PF12627"/>
    </source>
</evidence>
<dbReference type="GO" id="GO:0003723">
    <property type="term" value="F:RNA binding"/>
    <property type="evidence" value="ECO:0007669"/>
    <property type="project" value="UniProtKB-KW"/>
</dbReference>
<dbReference type="PANTHER" id="PTHR13734:SF5">
    <property type="entry name" value="CCA TRNA NUCLEOTIDYLTRANSFERASE, MITOCHONDRIAL"/>
    <property type="match status" value="1"/>
</dbReference>
<organism evidence="4 5">
    <name type="scientific">Antrodiella citrinella</name>
    <dbReference type="NCBI Taxonomy" id="2447956"/>
    <lineage>
        <taxon>Eukaryota</taxon>
        <taxon>Fungi</taxon>
        <taxon>Dikarya</taxon>
        <taxon>Basidiomycota</taxon>
        <taxon>Agaricomycotina</taxon>
        <taxon>Agaricomycetes</taxon>
        <taxon>Polyporales</taxon>
        <taxon>Steccherinaceae</taxon>
        <taxon>Antrodiella</taxon>
    </lineage>
</organism>
<dbReference type="OrthoDB" id="445712at2759"/>
<accession>A0A4S4MV09</accession>
<gene>
    <name evidence="4" type="ORF">EUX98_g4012</name>
</gene>
<evidence type="ECO:0000313" key="5">
    <source>
        <dbReference type="Proteomes" id="UP000308730"/>
    </source>
</evidence>
<comment type="caution">
    <text evidence="4">The sequence shown here is derived from an EMBL/GenBank/DDBJ whole genome shotgun (WGS) entry which is preliminary data.</text>
</comment>
<feature type="compositionally biased region" description="Polar residues" evidence="2">
    <location>
        <begin position="370"/>
        <end position="380"/>
    </location>
</feature>
<reference evidence="4 5" key="1">
    <citation type="submission" date="2019-02" db="EMBL/GenBank/DDBJ databases">
        <title>Genome sequencing of the rare red list fungi Antrodiella citrinella (Flaviporus citrinellus).</title>
        <authorList>
            <person name="Buettner E."/>
            <person name="Kellner H."/>
        </authorList>
    </citation>
    <scope>NUCLEOTIDE SEQUENCE [LARGE SCALE GENOMIC DNA]</scope>
    <source>
        <strain evidence="4 5">DSM 108506</strain>
    </source>
</reference>
<dbReference type="SUPFAM" id="SSF81891">
    <property type="entry name" value="Poly A polymerase C-terminal region-like"/>
    <property type="match status" value="1"/>
</dbReference>
<dbReference type="EMBL" id="SGPM01000091">
    <property type="protein sequence ID" value="THH30164.1"/>
    <property type="molecule type" value="Genomic_DNA"/>
</dbReference>
<evidence type="ECO:0000256" key="1">
    <source>
        <dbReference type="ARBA" id="ARBA00022884"/>
    </source>
</evidence>
<dbReference type="PANTHER" id="PTHR13734">
    <property type="entry name" value="TRNA-NUCLEOTIDYLTRANSFERASE"/>
    <property type="match status" value="1"/>
</dbReference>
<dbReference type="GO" id="GO:0001680">
    <property type="term" value="P:tRNA 3'-terminal CCA addition"/>
    <property type="evidence" value="ECO:0007669"/>
    <property type="project" value="TreeGrafter"/>
</dbReference>
<keyword evidence="1" id="KW-0694">RNA-binding</keyword>
<feature type="region of interest" description="Disordered" evidence="2">
    <location>
        <begin position="370"/>
        <end position="408"/>
    </location>
</feature>
<sequence length="408" mass="44973">MGMPFAENLVEFCANVKKIEVEKIAKIESNPDRSKHLETARTTILGLELDFVNLRSEEYAEDSRIPTQVDALRHKISRERVGEEIDKMMKGRDPLRAVRLIHDLSLYDAIFHIPNTVTTELSSPPAPSHIAFAAASILHVLTETSSDSLPPLHPLLKGAISEKGARARLYLACALRPFHGITYQDRKKKILPAVDAAIRESTKLGSQNHYLDGIPILFAGADLLPPTIEAHIGSQRERVSIGLLLKDKRVHNPHTGSHWSSSLLFSLVCELVPLWDPQTDNFDVEKAVGRVDAYNAFVSRAEALDLLSTVEAKTILDGHEVVRILNAERPGPWMTDVLSRVTVWELEHPHGTKAECEEWLCAEQASGTIVVSSAPSSSARQPKVKTKRGGGADSSHVPKKAKTSDDTT</sequence>
<keyword evidence="5" id="KW-1185">Reference proteome</keyword>
<dbReference type="Pfam" id="PF12627">
    <property type="entry name" value="PolyA_pol_RNAbd"/>
    <property type="match status" value="1"/>
</dbReference>
<evidence type="ECO:0000256" key="2">
    <source>
        <dbReference type="SAM" id="MobiDB-lite"/>
    </source>
</evidence>
<dbReference type="AlphaFoldDB" id="A0A4S4MV09"/>
<evidence type="ECO:0000313" key="4">
    <source>
        <dbReference type="EMBL" id="THH30164.1"/>
    </source>
</evidence>
<dbReference type="InterPro" id="IPR032828">
    <property type="entry name" value="PolyA_RNA-bd"/>
</dbReference>
<feature type="domain" description="tRNA nucleotidyltransferase/poly(A) polymerase RNA and SrmB- binding" evidence="3">
    <location>
        <begin position="74"/>
        <end position="111"/>
    </location>
</feature>
<proteinExistence type="predicted"/>
<dbReference type="Gene3D" id="1.10.3090.10">
    <property type="entry name" value="cca-adding enzyme, domain 2"/>
    <property type="match status" value="1"/>
</dbReference>
<dbReference type="Proteomes" id="UP000308730">
    <property type="component" value="Unassembled WGS sequence"/>
</dbReference>
<name>A0A4S4MV09_9APHY</name>